<dbReference type="PANTHER" id="PTHR21324:SF2">
    <property type="entry name" value="EG:22E5.9 PROTEIN"/>
    <property type="match status" value="1"/>
</dbReference>
<dbReference type="InterPro" id="IPR050911">
    <property type="entry name" value="DRAM/TMEM150_Autophagy_Mod"/>
</dbReference>
<evidence type="ECO:0000256" key="2">
    <source>
        <dbReference type="ARBA" id="ARBA00006565"/>
    </source>
</evidence>
<feature type="domain" description="CWH43-like N-terminal" evidence="7">
    <location>
        <begin position="13"/>
        <end position="271"/>
    </location>
</feature>
<dbReference type="InterPro" id="IPR019402">
    <property type="entry name" value="CWH43_N"/>
</dbReference>
<proteinExistence type="inferred from homology"/>
<feature type="transmembrane region" description="Helical" evidence="6">
    <location>
        <begin position="245"/>
        <end position="267"/>
    </location>
</feature>
<keyword evidence="5 6" id="KW-0472">Membrane</keyword>
<dbReference type="PANTHER" id="PTHR21324">
    <property type="entry name" value="FASTING-INDUCIBLE INTEGRAL MEMBRANE PROTEIN TM6P1-RELATED"/>
    <property type="match status" value="1"/>
</dbReference>
<comment type="subcellular location">
    <subcellularLocation>
        <location evidence="1">Endomembrane system</location>
        <topology evidence="1">Multi-pass membrane protein</topology>
    </subcellularLocation>
</comment>
<sequence length="299" mass="34286">MKQRFGRLLSKSLFILPVTTCVWTVIGFVIPYGVAVAHNHTYAVFPYISNTGIYVPERGIFSLFVSVAALLRHINIVTGVWPVMSKIIKMRNLSGIGFMSMNALMRFQYVKLCLEKNRQSIRDTNPATYNSVLYRRLTNLNKTGLGLNLLASFGLLMVASFQVKIMDAPHYFGAFLTFVLGAFCCWIQTFLTYKKEDRGLTPEPKLQKKTFIFSTCIAVYRLRKKAGHGTKYHIQKHHDTLRATFLMSSFSEWFLALSIIAFFLTFIPGFRRMEFMGVNVTFKKNEKEMEFSSLSHEVV</sequence>
<protein>
    <recommendedName>
        <fullName evidence="7">CWH43-like N-terminal domain-containing protein</fullName>
    </recommendedName>
</protein>
<evidence type="ECO:0000256" key="1">
    <source>
        <dbReference type="ARBA" id="ARBA00004127"/>
    </source>
</evidence>
<evidence type="ECO:0000259" key="7">
    <source>
        <dbReference type="Pfam" id="PF10277"/>
    </source>
</evidence>
<evidence type="ECO:0000256" key="6">
    <source>
        <dbReference type="SAM" id="Phobius"/>
    </source>
</evidence>
<dbReference type="EMBL" id="JARBDR010000921">
    <property type="protein sequence ID" value="KAJ8299100.1"/>
    <property type="molecule type" value="Genomic_DNA"/>
</dbReference>
<feature type="transmembrane region" description="Helical" evidence="6">
    <location>
        <begin position="60"/>
        <end position="84"/>
    </location>
</feature>
<keyword evidence="9" id="KW-1185">Reference proteome</keyword>
<feature type="transmembrane region" description="Helical" evidence="6">
    <location>
        <begin position="171"/>
        <end position="191"/>
    </location>
</feature>
<reference evidence="8 9" key="1">
    <citation type="submission" date="2022-12" db="EMBL/GenBank/DDBJ databases">
        <title>Chromosome-level genome of Tegillarca granosa.</title>
        <authorList>
            <person name="Kim J."/>
        </authorList>
    </citation>
    <scope>NUCLEOTIDE SEQUENCE [LARGE SCALE GENOMIC DNA]</scope>
    <source>
        <strain evidence="8">Teg-2019</strain>
        <tissue evidence="8">Adductor muscle</tissue>
    </source>
</reference>
<evidence type="ECO:0000256" key="5">
    <source>
        <dbReference type="ARBA" id="ARBA00023136"/>
    </source>
</evidence>
<feature type="transmembrane region" description="Helical" evidence="6">
    <location>
        <begin position="12"/>
        <end position="34"/>
    </location>
</feature>
<keyword evidence="4 6" id="KW-1133">Transmembrane helix</keyword>
<comment type="similarity">
    <text evidence="2">Belongs to the DRAM/TMEM150 family.</text>
</comment>
<accession>A0ABQ9E6G4</accession>
<gene>
    <name evidence="8" type="ORF">KUTeg_023160</name>
</gene>
<dbReference type="Proteomes" id="UP001217089">
    <property type="component" value="Unassembled WGS sequence"/>
</dbReference>
<evidence type="ECO:0000256" key="3">
    <source>
        <dbReference type="ARBA" id="ARBA00022692"/>
    </source>
</evidence>
<dbReference type="Pfam" id="PF10277">
    <property type="entry name" value="Frag1"/>
    <property type="match status" value="1"/>
</dbReference>
<evidence type="ECO:0000256" key="4">
    <source>
        <dbReference type="ARBA" id="ARBA00022989"/>
    </source>
</evidence>
<evidence type="ECO:0000313" key="9">
    <source>
        <dbReference type="Proteomes" id="UP001217089"/>
    </source>
</evidence>
<keyword evidence="3 6" id="KW-0812">Transmembrane</keyword>
<comment type="caution">
    <text evidence="8">The sequence shown here is derived from an EMBL/GenBank/DDBJ whole genome shotgun (WGS) entry which is preliminary data.</text>
</comment>
<evidence type="ECO:0000313" key="8">
    <source>
        <dbReference type="EMBL" id="KAJ8299100.1"/>
    </source>
</evidence>
<organism evidence="8 9">
    <name type="scientific">Tegillarca granosa</name>
    <name type="common">Malaysian cockle</name>
    <name type="synonym">Anadara granosa</name>
    <dbReference type="NCBI Taxonomy" id="220873"/>
    <lineage>
        <taxon>Eukaryota</taxon>
        <taxon>Metazoa</taxon>
        <taxon>Spiralia</taxon>
        <taxon>Lophotrochozoa</taxon>
        <taxon>Mollusca</taxon>
        <taxon>Bivalvia</taxon>
        <taxon>Autobranchia</taxon>
        <taxon>Pteriomorphia</taxon>
        <taxon>Arcoida</taxon>
        <taxon>Arcoidea</taxon>
        <taxon>Arcidae</taxon>
        <taxon>Tegillarca</taxon>
    </lineage>
</organism>
<name>A0ABQ9E6G4_TEGGR</name>
<feature type="transmembrane region" description="Helical" evidence="6">
    <location>
        <begin position="145"/>
        <end position="165"/>
    </location>
</feature>